<comment type="caution">
    <text evidence="2">The sequence shown here is derived from an EMBL/GenBank/DDBJ whole genome shotgun (WGS) entry which is preliminary data.</text>
</comment>
<gene>
    <name evidence="2" type="ORF">CKO45_21095</name>
</gene>
<evidence type="ECO:0008006" key="4">
    <source>
        <dbReference type="Google" id="ProtNLM"/>
    </source>
</evidence>
<accession>A0ABS1D3R7</accession>
<keyword evidence="3" id="KW-1185">Reference proteome</keyword>
<reference evidence="2 3" key="1">
    <citation type="journal article" date="2020" name="Microorganisms">
        <title>Osmotic Adaptation and Compatible Solute Biosynthesis of Phototrophic Bacteria as Revealed from Genome Analyses.</title>
        <authorList>
            <person name="Imhoff J.F."/>
            <person name="Rahn T."/>
            <person name="Kunzel S."/>
            <person name="Keller A."/>
            <person name="Neulinger S.C."/>
        </authorList>
    </citation>
    <scope>NUCLEOTIDE SEQUENCE [LARGE SCALE GENOMIC DNA]</scope>
    <source>
        <strain evidence="2 3">DSM 15382</strain>
    </source>
</reference>
<feature type="coiled-coil region" evidence="1">
    <location>
        <begin position="23"/>
        <end position="50"/>
    </location>
</feature>
<dbReference type="EMBL" id="NRSG01000205">
    <property type="protein sequence ID" value="MBK1660722.1"/>
    <property type="molecule type" value="Genomic_DNA"/>
</dbReference>
<dbReference type="Pfam" id="PF06698">
    <property type="entry name" value="DUF1192"/>
    <property type="match status" value="1"/>
</dbReference>
<name>A0ABS1D3R7_9PROT</name>
<protein>
    <recommendedName>
        <fullName evidence="4">DUF1192 domain-containing protein</fullName>
    </recommendedName>
</protein>
<sequence length="64" mass="7156">MMEEERPRPATGFAPAVLDSWGVAELRHYIGQLRAEIERAEGAIRRREADRSAADAFFRPPSGS</sequence>
<dbReference type="Proteomes" id="UP000697995">
    <property type="component" value="Unassembled WGS sequence"/>
</dbReference>
<dbReference type="InterPro" id="IPR009579">
    <property type="entry name" value="DUF1192"/>
</dbReference>
<evidence type="ECO:0000256" key="1">
    <source>
        <dbReference type="SAM" id="Coils"/>
    </source>
</evidence>
<organism evidence="2 3">
    <name type="scientific">Paracraurococcus ruber</name>
    <dbReference type="NCBI Taxonomy" id="77675"/>
    <lineage>
        <taxon>Bacteria</taxon>
        <taxon>Pseudomonadati</taxon>
        <taxon>Pseudomonadota</taxon>
        <taxon>Alphaproteobacteria</taxon>
        <taxon>Acetobacterales</taxon>
        <taxon>Roseomonadaceae</taxon>
        <taxon>Paracraurococcus</taxon>
    </lineage>
</organism>
<proteinExistence type="predicted"/>
<evidence type="ECO:0000313" key="3">
    <source>
        <dbReference type="Proteomes" id="UP000697995"/>
    </source>
</evidence>
<dbReference type="RefSeq" id="WP_338118986.1">
    <property type="nucleotide sequence ID" value="NZ_NRSG01000205.1"/>
</dbReference>
<keyword evidence="1" id="KW-0175">Coiled coil</keyword>
<evidence type="ECO:0000313" key="2">
    <source>
        <dbReference type="EMBL" id="MBK1660722.1"/>
    </source>
</evidence>